<keyword evidence="14" id="KW-0443">Lipid metabolism</keyword>
<feature type="transmembrane region" description="Helical" evidence="24">
    <location>
        <begin position="208"/>
        <end position="229"/>
    </location>
</feature>
<organism evidence="25 26">
    <name type="scientific">Cryptobacterium curtum (strain ATCC 700683 / DSM 15641 / CCUG 43107 / 12-3)</name>
    <dbReference type="NCBI Taxonomy" id="469378"/>
    <lineage>
        <taxon>Bacteria</taxon>
        <taxon>Bacillati</taxon>
        <taxon>Actinomycetota</taxon>
        <taxon>Coriobacteriia</taxon>
        <taxon>Eggerthellales</taxon>
        <taxon>Eggerthellaceae</taxon>
        <taxon>Cryptobacterium</taxon>
    </lineage>
</organism>
<keyword evidence="9" id="KW-0444">Lipid biosynthesis</keyword>
<dbReference type="eggNOG" id="COG4589">
    <property type="taxonomic scope" value="Bacteria"/>
</dbReference>
<keyword evidence="10" id="KW-0808">Transferase</keyword>
<accession>C7MPE1</accession>
<gene>
    <name evidence="25" type="ordered locus">Ccur_10900</name>
</gene>
<feature type="transmembrane region" description="Helical" evidence="24">
    <location>
        <begin position="167"/>
        <end position="187"/>
    </location>
</feature>
<evidence type="ECO:0000256" key="23">
    <source>
        <dbReference type="ARBA" id="ARBA00033406"/>
    </source>
</evidence>
<keyword evidence="11 24" id="KW-0812">Transmembrane</keyword>
<dbReference type="GO" id="GO:0016024">
    <property type="term" value="P:CDP-diacylglycerol biosynthetic process"/>
    <property type="evidence" value="ECO:0007669"/>
    <property type="project" value="TreeGrafter"/>
</dbReference>
<evidence type="ECO:0000256" key="14">
    <source>
        <dbReference type="ARBA" id="ARBA00023098"/>
    </source>
</evidence>
<evidence type="ECO:0000313" key="26">
    <source>
        <dbReference type="Proteomes" id="UP000000954"/>
    </source>
</evidence>
<comment type="catalytic activity">
    <reaction evidence="1">
        <text>a 1,2-diacyl-sn-glycero-3-phosphate + CTP + H(+) = a CDP-1,2-diacyl-sn-glycerol + diphosphate</text>
        <dbReference type="Rhea" id="RHEA:16229"/>
        <dbReference type="ChEBI" id="CHEBI:15378"/>
        <dbReference type="ChEBI" id="CHEBI:33019"/>
        <dbReference type="ChEBI" id="CHEBI:37563"/>
        <dbReference type="ChEBI" id="CHEBI:58332"/>
        <dbReference type="ChEBI" id="CHEBI:58608"/>
        <dbReference type="EC" id="2.7.7.41"/>
    </reaction>
</comment>
<evidence type="ECO:0000256" key="18">
    <source>
        <dbReference type="ARBA" id="ARBA00029893"/>
    </source>
</evidence>
<evidence type="ECO:0000256" key="5">
    <source>
        <dbReference type="ARBA" id="ARBA00010185"/>
    </source>
</evidence>
<comment type="subcellular location">
    <subcellularLocation>
        <location evidence="2">Cell membrane</location>
        <topology evidence="2">Multi-pass membrane protein</topology>
    </subcellularLocation>
</comment>
<evidence type="ECO:0000256" key="11">
    <source>
        <dbReference type="ARBA" id="ARBA00022692"/>
    </source>
</evidence>
<dbReference type="KEGG" id="ccu:Ccur_10900"/>
<dbReference type="OrthoDB" id="9799199at2"/>
<evidence type="ECO:0000256" key="16">
    <source>
        <dbReference type="ARBA" id="ARBA00023209"/>
    </source>
</evidence>
<keyword evidence="17" id="KW-1208">Phospholipid metabolism</keyword>
<comment type="similarity">
    <text evidence="5">Belongs to the CDS family.</text>
</comment>
<evidence type="ECO:0000256" key="10">
    <source>
        <dbReference type="ARBA" id="ARBA00022679"/>
    </source>
</evidence>
<protein>
    <recommendedName>
        <fullName evidence="7">Phosphatidate cytidylyltransferase</fullName>
        <ecNumber evidence="6">2.7.7.41</ecNumber>
    </recommendedName>
    <alternativeName>
        <fullName evidence="20">CDP-DAG synthase</fullName>
    </alternativeName>
    <alternativeName>
        <fullName evidence="22">CDP-DG synthase</fullName>
    </alternativeName>
    <alternativeName>
        <fullName evidence="18">CDP-diacylglycerol synthase</fullName>
    </alternativeName>
    <alternativeName>
        <fullName evidence="21">CDP-diglyceride pyrophosphorylase</fullName>
    </alternativeName>
    <alternativeName>
        <fullName evidence="23">CDP-diglyceride synthase</fullName>
    </alternativeName>
    <alternativeName>
        <fullName evidence="19">CTP:phosphatidate cytidylyltransferase</fullName>
    </alternativeName>
</protein>
<feature type="transmembrane region" description="Helical" evidence="24">
    <location>
        <begin position="109"/>
        <end position="129"/>
    </location>
</feature>
<proteinExistence type="inferred from homology"/>
<keyword evidence="16" id="KW-0594">Phospholipid biosynthesis</keyword>
<dbReference type="HOGENOM" id="CLU_037294_3_2_11"/>
<name>C7MPE1_CRYCD</name>
<dbReference type="PANTHER" id="PTHR46382:SF1">
    <property type="entry name" value="PHOSPHATIDATE CYTIDYLYLTRANSFERASE"/>
    <property type="match status" value="1"/>
</dbReference>
<dbReference type="EC" id="2.7.7.41" evidence="6"/>
<dbReference type="RefSeq" id="WP_012803466.1">
    <property type="nucleotide sequence ID" value="NC_013170.1"/>
</dbReference>
<evidence type="ECO:0000256" key="19">
    <source>
        <dbReference type="ARBA" id="ARBA00031825"/>
    </source>
</evidence>
<evidence type="ECO:0000256" key="3">
    <source>
        <dbReference type="ARBA" id="ARBA00005119"/>
    </source>
</evidence>
<keyword evidence="13 24" id="KW-1133">Transmembrane helix</keyword>
<evidence type="ECO:0000256" key="12">
    <source>
        <dbReference type="ARBA" id="ARBA00022695"/>
    </source>
</evidence>
<evidence type="ECO:0000256" key="24">
    <source>
        <dbReference type="SAM" id="Phobius"/>
    </source>
</evidence>
<feature type="transmembrane region" description="Helical" evidence="24">
    <location>
        <begin position="136"/>
        <end position="155"/>
    </location>
</feature>
<evidence type="ECO:0000256" key="6">
    <source>
        <dbReference type="ARBA" id="ARBA00012487"/>
    </source>
</evidence>
<dbReference type="GO" id="GO:0005886">
    <property type="term" value="C:plasma membrane"/>
    <property type="evidence" value="ECO:0007669"/>
    <property type="project" value="UniProtKB-SubCell"/>
</dbReference>
<dbReference type="EMBL" id="CP001682">
    <property type="protein sequence ID" value="ACU94781.1"/>
    <property type="molecule type" value="Genomic_DNA"/>
</dbReference>
<reference evidence="25 26" key="1">
    <citation type="journal article" date="2009" name="Stand. Genomic Sci.">
        <title>Complete genome sequence of Cryptobacterium curtum type strain (12-3).</title>
        <authorList>
            <person name="Mavrommatis K."/>
            <person name="Pukall R."/>
            <person name="Rohde C."/>
            <person name="Chen F."/>
            <person name="Sims D."/>
            <person name="Brettin T."/>
            <person name="Kuske C."/>
            <person name="Detter J.C."/>
            <person name="Han C."/>
            <person name="Lapidus A."/>
            <person name="Copeland A."/>
            <person name="Glavina Del Rio T."/>
            <person name="Nolan M."/>
            <person name="Lucas S."/>
            <person name="Tice H."/>
            <person name="Cheng J.F."/>
            <person name="Bruce D."/>
            <person name="Goodwin L."/>
            <person name="Pitluck S."/>
            <person name="Ovchinnikova G."/>
            <person name="Pati A."/>
            <person name="Ivanova N."/>
            <person name="Chen A."/>
            <person name="Palaniappan K."/>
            <person name="Chain P."/>
            <person name="D'haeseleer P."/>
            <person name="Goker M."/>
            <person name="Bristow J."/>
            <person name="Eisen J.A."/>
            <person name="Markowitz V."/>
            <person name="Hugenholtz P."/>
            <person name="Rohde M."/>
            <person name="Klenk H.P."/>
            <person name="Kyrpides N.C."/>
        </authorList>
    </citation>
    <scope>NUCLEOTIDE SEQUENCE [LARGE SCALE GENOMIC DNA]</scope>
    <source>
        <strain evidence="26">ATCC 700683 / DSM 15641 / 12-3</strain>
    </source>
</reference>
<feature type="transmembrane region" description="Helical" evidence="24">
    <location>
        <begin position="43"/>
        <end position="73"/>
    </location>
</feature>
<evidence type="ECO:0000256" key="21">
    <source>
        <dbReference type="ARBA" id="ARBA00032396"/>
    </source>
</evidence>
<comment type="pathway">
    <text evidence="3">Phospholipid metabolism; CDP-diacylglycerol biosynthesis; CDP-diacylglycerol from sn-glycerol 3-phosphate: step 3/3.</text>
</comment>
<evidence type="ECO:0000256" key="2">
    <source>
        <dbReference type="ARBA" id="ARBA00004651"/>
    </source>
</evidence>
<evidence type="ECO:0000313" key="25">
    <source>
        <dbReference type="EMBL" id="ACU94781.1"/>
    </source>
</evidence>
<evidence type="ECO:0000256" key="9">
    <source>
        <dbReference type="ARBA" id="ARBA00022516"/>
    </source>
</evidence>
<dbReference type="Pfam" id="PF01148">
    <property type="entry name" value="CTP_transf_1"/>
    <property type="match status" value="1"/>
</dbReference>
<evidence type="ECO:0000256" key="15">
    <source>
        <dbReference type="ARBA" id="ARBA00023136"/>
    </source>
</evidence>
<dbReference type="GO" id="GO:0004605">
    <property type="term" value="F:phosphatidate cytidylyltransferase activity"/>
    <property type="evidence" value="ECO:0007669"/>
    <property type="project" value="UniProtKB-EC"/>
</dbReference>
<dbReference type="Proteomes" id="UP000000954">
    <property type="component" value="Chromosome"/>
</dbReference>
<evidence type="ECO:0000256" key="20">
    <source>
        <dbReference type="ARBA" id="ARBA00032253"/>
    </source>
</evidence>
<feature type="transmembrane region" description="Helical" evidence="24">
    <location>
        <begin position="282"/>
        <end position="302"/>
    </location>
</feature>
<evidence type="ECO:0000256" key="7">
    <source>
        <dbReference type="ARBA" id="ARBA00019373"/>
    </source>
</evidence>
<dbReference type="AlphaFoldDB" id="C7MPE1"/>
<evidence type="ECO:0000256" key="8">
    <source>
        <dbReference type="ARBA" id="ARBA00022475"/>
    </source>
</evidence>
<sequence length="303" mass="32536">MAQTDKKSTFAKKRARAKQVAYDKTPDRFKNASSLQVRFRTGVIYVALSIFCVLAGEITTVLYLTVMAAICAGEFCYMMRVDAKLPNETIGVIGAAAYPLAAWRFGMPGVALVTVALMLALCIWYVYWMRARISDVAVSFFGAAYTGMLLSSLILLRESIAEPWGGVLLLLLFCSIWFNDAGAYLVGSCLGKHRLAPHTSPKKSWEGFFAGLVISSLVWLGMIAVPGVTIDVPQALLFGALTACAGVVGDLVESRIKRNVGVKDSGTIMPGHGGLLDRCDSLFFAAVAAVILLLAGGCIPYVI</sequence>
<keyword evidence="26" id="KW-1185">Reference proteome</keyword>
<dbReference type="PANTHER" id="PTHR46382">
    <property type="entry name" value="PHOSPHATIDATE CYTIDYLYLTRANSFERASE"/>
    <property type="match status" value="1"/>
</dbReference>
<keyword evidence="8" id="KW-1003">Cell membrane</keyword>
<evidence type="ECO:0000256" key="17">
    <source>
        <dbReference type="ARBA" id="ARBA00023264"/>
    </source>
</evidence>
<evidence type="ECO:0000256" key="1">
    <source>
        <dbReference type="ARBA" id="ARBA00001698"/>
    </source>
</evidence>
<keyword evidence="12" id="KW-0548">Nucleotidyltransferase</keyword>
<evidence type="ECO:0000256" key="4">
    <source>
        <dbReference type="ARBA" id="ARBA00005189"/>
    </source>
</evidence>
<keyword evidence="15 24" id="KW-0472">Membrane</keyword>
<dbReference type="STRING" id="469378.Ccur_10900"/>
<comment type="pathway">
    <text evidence="4">Lipid metabolism.</text>
</comment>
<evidence type="ECO:0000256" key="22">
    <source>
        <dbReference type="ARBA" id="ARBA00032743"/>
    </source>
</evidence>
<evidence type="ECO:0000256" key="13">
    <source>
        <dbReference type="ARBA" id="ARBA00022989"/>
    </source>
</evidence>